<accession>A0ABT8VH56</accession>
<dbReference type="CDD" id="cd11532">
    <property type="entry name" value="NTP-PPase_COG4997"/>
    <property type="match status" value="1"/>
</dbReference>
<dbReference type="InterPro" id="IPR021130">
    <property type="entry name" value="PRib-ATP_PPHydrolase-like"/>
</dbReference>
<comment type="caution">
    <text evidence="1">The sequence shown here is derived from an EMBL/GenBank/DDBJ whole genome shotgun (WGS) entry which is preliminary data.</text>
</comment>
<keyword evidence="2" id="KW-1185">Reference proteome</keyword>
<gene>
    <name evidence="1" type="ORF">Q3C12_25175</name>
</gene>
<dbReference type="SUPFAM" id="SSF101386">
    <property type="entry name" value="all-alpha NTP pyrophosphatases"/>
    <property type="match status" value="1"/>
</dbReference>
<sequence length="129" mass="15146">MLLQWKTNPFLYWVFYTQSIRTYVPTCCVILSILCVQSIDSSPEKQAEIRVLDDTEYIKMLNIKLQEELDEFIEAGEDEQITELADLVEIVYAILEHKGISIEEFERVRQEKKEKRGGFGDRILLVKVK</sequence>
<dbReference type="InterPro" id="IPR038735">
    <property type="entry name" value="MSMEG_1276-like_NTP-PPase_dom"/>
</dbReference>
<dbReference type="Pfam" id="PF01503">
    <property type="entry name" value="PRA-PH"/>
    <property type="match status" value="1"/>
</dbReference>
<organism evidence="1 2">
    <name type="scientific">Paenibacillus ehimensis</name>
    <dbReference type="NCBI Taxonomy" id="79264"/>
    <lineage>
        <taxon>Bacteria</taxon>
        <taxon>Bacillati</taxon>
        <taxon>Bacillota</taxon>
        <taxon>Bacilli</taxon>
        <taxon>Bacillales</taxon>
        <taxon>Paenibacillaceae</taxon>
        <taxon>Paenibacillus</taxon>
    </lineage>
</organism>
<name>A0ABT8VH56_9BACL</name>
<protein>
    <submittedName>
        <fullName evidence="1">Nucleoside triphosphate pyrophosphohydrolase</fullName>
    </submittedName>
</protein>
<dbReference type="Proteomes" id="UP001168883">
    <property type="component" value="Unassembled WGS sequence"/>
</dbReference>
<proteinExistence type="predicted"/>
<dbReference type="EMBL" id="JAUMKJ010000039">
    <property type="protein sequence ID" value="MDO3680305.1"/>
    <property type="molecule type" value="Genomic_DNA"/>
</dbReference>
<evidence type="ECO:0000313" key="1">
    <source>
        <dbReference type="EMBL" id="MDO3680305.1"/>
    </source>
</evidence>
<reference evidence="1" key="1">
    <citation type="submission" date="2023-07" db="EMBL/GenBank/DDBJ databases">
        <authorList>
            <person name="Aktuganov G."/>
            <person name="Boyko T."/>
            <person name="Delegan Y."/>
            <person name="Galimzianova N."/>
            <person name="Gilvanova E."/>
            <person name="Korobov V."/>
            <person name="Kuzmina L."/>
            <person name="Melentiev A."/>
            <person name="Milman P."/>
            <person name="Ryabova A."/>
            <person name="Stupak E."/>
            <person name="Yasakov T."/>
            <person name="Zharikova N."/>
            <person name="Zhurenko E."/>
        </authorList>
    </citation>
    <scope>NUCLEOTIDE SEQUENCE</scope>
    <source>
        <strain evidence="1">IB-739</strain>
    </source>
</reference>
<evidence type="ECO:0000313" key="2">
    <source>
        <dbReference type="Proteomes" id="UP001168883"/>
    </source>
</evidence>